<organism evidence="1 2">
    <name type="scientific">Candidatus Deianiraea vastatrix</name>
    <dbReference type="NCBI Taxonomy" id="2163644"/>
    <lineage>
        <taxon>Bacteria</taxon>
        <taxon>Pseudomonadati</taxon>
        <taxon>Pseudomonadota</taxon>
        <taxon>Alphaproteobacteria</taxon>
        <taxon>Rickettsiales</taxon>
        <taxon>Candidatus Deianiraeaceae</taxon>
        <taxon>Candidatus Deianiraea</taxon>
    </lineage>
</organism>
<evidence type="ECO:0000313" key="2">
    <source>
        <dbReference type="Proteomes" id="UP000321934"/>
    </source>
</evidence>
<dbReference type="AlphaFoldDB" id="A0A5B8XF14"/>
<name>A0A5B8XF14_9RICK</name>
<dbReference type="Proteomes" id="UP000321934">
    <property type="component" value="Chromosome"/>
</dbReference>
<evidence type="ECO:0000313" key="1">
    <source>
        <dbReference type="EMBL" id="QED23014.1"/>
    </source>
</evidence>
<protein>
    <submittedName>
        <fullName evidence="1">Uncharacterized protein</fullName>
    </submittedName>
</protein>
<sequence length="266" mass="31777">MKKRILIVAKTYPCPSIKYGELVCTAGIDETGKWHRLYPVPFRNLTKEHRYKKYQWIEVEIEKDNADPRLESCKIIGEINPLEIIDTRKDWYLRKKLLLHDIYTSKTQLIYDCRKSEKQTSLAIFKPAKIISFHIETAQNKEFECETYRLPFKFYYKFEDDAGNISRLQIIDWEIGELTRKLLTHYGNNYKLIKDILRHKYFTAMQKRDVYLFLGTSREWHIRKSPNPFMIIGIFYPPYGDDLKIKNNHCKNIAEINLCQSHAVQI</sequence>
<proteinExistence type="predicted"/>
<dbReference type="EMBL" id="CP029077">
    <property type="protein sequence ID" value="QED23014.1"/>
    <property type="molecule type" value="Genomic_DNA"/>
</dbReference>
<accession>A0A5B8XF14</accession>
<reference evidence="1 2" key="1">
    <citation type="journal article" date="2019" name="ISME J.">
        <title>Deianiraea, an extracellular bacterium associated with the ciliate Paramecium, suggests an alternative scenario for the evolution of Rickettsiales.</title>
        <authorList>
            <person name="Castelli M."/>
            <person name="Sabaneyeva E."/>
            <person name="Lanzoni O."/>
            <person name="Lebedeva N."/>
            <person name="Floriano A.M."/>
            <person name="Gaiarsa S."/>
            <person name="Benken K."/>
            <person name="Modeo L."/>
            <person name="Bandi C."/>
            <person name="Potekhin A."/>
            <person name="Sassera D."/>
            <person name="Petroni G."/>
        </authorList>
    </citation>
    <scope>NUCLEOTIDE SEQUENCE [LARGE SCALE GENOMIC DNA]</scope>
    <source>
        <strain evidence="1">CyL4-1</strain>
    </source>
</reference>
<keyword evidence="2" id="KW-1185">Reference proteome</keyword>
<dbReference type="RefSeq" id="WP_187694791.1">
    <property type="nucleotide sequence ID" value="NZ_CP029077.1"/>
</dbReference>
<gene>
    <name evidence="1" type="ORF">Deia_00206</name>
</gene>